<dbReference type="AlphaFoldDB" id="A0A238KM46"/>
<name>A0A238KM46_9RHOB</name>
<feature type="transmembrane region" description="Helical" evidence="1">
    <location>
        <begin position="23"/>
        <end position="40"/>
    </location>
</feature>
<keyword evidence="1" id="KW-0472">Membrane</keyword>
<protein>
    <recommendedName>
        <fullName evidence="4">YrhK domain-containing protein</fullName>
    </recommendedName>
</protein>
<keyword evidence="1" id="KW-1133">Transmembrane helix</keyword>
<evidence type="ECO:0000313" key="2">
    <source>
        <dbReference type="EMBL" id="SMX43821.1"/>
    </source>
</evidence>
<dbReference type="EMBL" id="FXYD01000005">
    <property type="protein sequence ID" value="SMX43821.1"/>
    <property type="molecule type" value="Genomic_DNA"/>
</dbReference>
<gene>
    <name evidence="2" type="ORF">OCA8868_03046</name>
</gene>
<evidence type="ECO:0000256" key="1">
    <source>
        <dbReference type="SAM" id="Phobius"/>
    </source>
</evidence>
<keyword evidence="1" id="KW-0812">Transmembrane</keyword>
<dbReference type="Proteomes" id="UP000203464">
    <property type="component" value="Unassembled WGS sequence"/>
</dbReference>
<proteinExistence type="predicted"/>
<evidence type="ECO:0008006" key="4">
    <source>
        <dbReference type="Google" id="ProtNLM"/>
    </source>
</evidence>
<feature type="transmembrane region" description="Helical" evidence="1">
    <location>
        <begin position="52"/>
        <end position="71"/>
    </location>
</feature>
<accession>A0A238KM46</accession>
<keyword evidence="3" id="KW-1185">Reference proteome</keyword>
<evidence type="ECO:0000313" key="3">
    <source>
        <dbReference type="Proteomes" id="UP000203464"/>
    </source>
</evidence>
<sequence>MRKWNDIELDDAKTFFEFAKKEYVRVIGMAFLCSMSFVLWSLADDPSERTRFYPFLLPAAVLGMPCFFLSLRQKFRKLQREETRNEPDK</sequence>
<reference evidence="3" key="1">
    <citation type="submission" date="2017-05" db="EMBL/GenBank/DDBJ databases">
        <authorList>
            <person name="Rodrigo-Torres L."/>
            <person name="Arahal R. D."/>
            <person name="Lucena T."/>
        </authorList>
    </citation>
    <scope>NUCLEOTIDE SEQUENCE [LARGE SCALE GENOMIC DNA]</scope>
    <source>
        <strain evidence="3">CECT 8868</strain>
    </source>
</reference>
<organism evidence="2 3">
    <name type="scientific">Octadecabacter ascidiaceicola</name>
    <dbReference type="NCBI Taxonomy" id="1655543"/>
    <lineage>
        <taxon>Bacteria</taxon>
        <taxon>Pseudomonadati</taxon>
        <taxon>Pseudomonadota</taxon>
        <taxon>Alphaproteobacteria</taxon>
        <taxon>Rhodobacterales</taxon>
        <taxon>Roseobacteraceae</taxon>
        <taxon>Octadecabacter</taxon>
    </lineage>
</organism>